<proteinExistence type="predicted"/>
<dbReference type="Proteomes" id="UP001250681">
    <property type="component" value="Segment"/>
</dbReference>
<protein>
    <submittedName>
        <fullName evidence="1">ORF4</fullName>
    </submittedName>
</protein>
<accession>A0A8F9W4F0</accession>
<organism evidence="1 2">
    <name type="scientific">Cyclopterus lumpus toti-like virus</name>
    <dbReference type="NCBI Taxonomy" id="2859664"/>
    <lineage>
        <taxon>Viruses</taxon>
        <taxon>Riboviria</taxon>
        <taxon>Orthornavirae</taxon>
        <taxon>Duplornaviricota</taxon>
        <taxon>Chrymotiviricetes</taxon>
        <taxon>Ghabrivirales</taxon>
        <taxon>Betatotivirineae</taxon>
        <taxon>Pistolviridae</taxon>
        <taxon>Pistolvirus</taxon>
        <taxon>Pistolvirus sani</taxon>
    </lineage>
</organism>
<dbReference type="EMBL" id="MW811138">
    <property type="protein sequence ID" value="QYI86731.1"/>
    <property type="molecule type" value="Genomic_RNA"/>
</dbReference>
<reference evidence="1" key="1">
    <citation type="journal article" date="2021" name="Viruses">
        <title>Comparative Molecular Characterization of Novel and Known Piscine Toti-Like Viruses.</title>
        <authorList>
            <person name="Sandlund L."/>
            <person name="Mor S.K."/>
            <person name="Singh V.K."/>
            <person name="Padhi S.K."/>
            <person name="Phelps N.B.D."/>
            <person name="Nylund S."/>
            <person name="Mikalsen A.B."/>
        </authorList>
    </citation>
    <scope>NUCLEOTIDE SEQUENCE</scope>
    <source>
        <strain evidence="1">TN18</strain>
    </source>
</reference>
<name>A0A8F9W4F0_9VIRU</name>
<evidence type="ECO:0000313" key="1">
    <source>
        <dbReference type="EMBL" id="QYI86731.1"/>
    </source>
</evidence>
<keyword evidence="2" id="KW-1185">Reference proteome</keyword>
<evidence type="ECO:0000313" key="2">
    <source>
        <dbReference type="Proteomes" id="UP001250681"/>
    </source>
</evidence>
<sequence length="118" mass="14016">MSVMWDNEWIRLSRVSRSSVAVKRNIYGERVERLLLSFGSEASVFEWFGVEEEDYHRIRLAFRVIAHWVIRSELLEVGGGYTVWRNEDDPRDRDAEWEFCYTLRVHGRMANSSSRRSG</sequence>